<dbReference type="Proteomes" id="UP000193834">
    <property type="component" value="Unassembled WGS sequence"/>
</dbReference>
<proteinExistence type="predicted"/>
<evidence type="ECO:0000313" key="2">
    <source>
        <dbReference type="Proteomes" id="UP000193834"/>
    </source>
</evidence>
<evidence type="ECO:0000313" key="1">
    <source>
        <dbReference type="EMBL" id="SMG10104.1"/>
    </source>
</evidence>
<evidence type="ECO:0008006" key="3">
    <source>
        <dbReference type="Google" id="ProtNLM"/>
    </source>
</evidence>
<dbReference type="STRING" id="1852522.SAMN06295960_0167"/>
<dbReference type="RefSeq" id="WP_085492471.1">
    <property type="nucleotide sequence ID" value="NZ_FXAZ01000001.1"/>
</dbReference>
<name>A0A1X7I707_9BACL</name>
<accession>A0A1X7I707</accession>
<keyword evidence="2" id="KW-1185">Reference proteome</keyword>
<dbReference type="AlphaFoldDB" id="A0A1X7I707"/>
<reference evidence="1 2" key="1">
    <citation type="submission" date="2017-04" db="EMBL/GenBank/DDBJ databases">
        <authorList>
            <person name="Afonso C.L."/>
            <person name="Miller P.J."/>
            <person name="Scott M.A."/>
            <person name="Spackman E."/>
            <person name="Goraichik I."/>
            <person name="Dimitrov K.M."/>
            <person name="Suarez D.L."/>
            <person name="Swayne D.E."/>
        </authorList>
    </citation>
    <scope>NUCLEOTIDE SEQUENCE [LARGE SCALE GENOMIC DNA]</scope>
    <source>
        <strain evidence="1 2">11</strain>
    </source>
</reference>
<organism evidence="1 2">
    <name type="scientific">Paenibacillus aquistagni</name>
    <dbReference type="NCBI Taxonomy" id="1852522"/>
    <lineage>
        <taxon>Bacteria</taxon>
        <taxon>Bacillati</taxon>
        <taxon>Bacillota</taxon>
        <taxon>Bacilli</taxon>
        <taxon>Bacillales</taxon>
        <taxon>Paenibacillaceae</taxon>
        <taxon>Paenibacillus</taxon>
    </lineage>
</organism>
<sequence>MTLGSLDLNSDYNCASAHVDVPRIQAELERLADIPSTSVNKEDEEERNHLNNQLSFIKNKCGLR</sequence>
<protein>
    <recommendedName>
        <fullName evidence="3">DUF2524 domain-containing protein</fullName>
    </recommendedName>
</protein>
<gene>
    <name evidence="1" type="ORF">SAMN06295960_0167</name>
</gene>
<dbReference type="EMBL" id="FXAZ01000001">
    <property type="protein sequence ID" value="SMG10104.1"/>
    <property type="molecule type" value="Genomic_DNA"/>
</dbReference>
<dbReference type="OrthoDB" id="2626605at2"/>